<name>A0A484K1R9_9ASTE</name>
<protein>
    <submittedName>
        <fullName evidence="1">Uncharacterized protein</fullName>
    </submittedName>
</protein>
<evidence type="ECO:0000313" key="1">
    <source>
        <dbReference type="EMBL" id="VFQ59380.1"/>
    </source>
</evidence>
<proteinExistence type="predicted"/>
<evidence type="ECO:0000313" key="2">
    <source>
        <dbReference type="Proteomes" id="UP000595140"/>
    </source>
</evidence>
<dbReference type="EMBL" id="OOIL02000014">
    <property type="protein sequence ID" value="VFQ59380.1"/>
    <property type="molecule type" value="Genomic_DNA"/>
</dbReference>
<organism evidence="1 2">
    <name type="scientific">Cuscuta campestris</name>
    <dbReference type="NCBI Taxonomy" id="132261"/>
    <lineage>
        <taxon>Eukaryota</taxon>
        <taxon>Viridiplantae</taxon>
        <taxon>Streptophyta</taxon>
        <taxon>Embryophyta</taxon>
        <taxon>Tracheophyta</taxon>
        <taxon>Spermatophyta</taxon>
        <taxon>Magnoliopsida</taxon>
        <taxon>eudicotyledons</taxon>
        <taxon>Gunneridae</taxon>
        <taxon>Pentapetalae</taxon>
        <taxon>asterids</taxon>
        <taxon>lamiids</taxon>
        <taxon>Solanales</taxon>
        <taxon>Convolvulaceae</taxon>
        <taxon>Cuscuteae</taxon>
        <taxon>Cuscuta</taxon>
        <taxon>Cuscuta subgen. Grammica</taxon>
        <taxon>Cuscuta sect. Cleistogrammica</taxon>
    </lineage>
</organism>
<accession>A0A484K1R9</accession>
<sequence length="77" mass="8315">MRTKRQGECIVSPDARAVHEARASLRLCALCASRKSSKPRHTFPSLSPVSQVAEVRSSQAGQRSFATWGVVKSCCGP</sequence>
<dbReference type="AlphaFoldDB" id="A0A484K1R9"/>
<gene>
    <name evidence="1" type="ORF">CCAM_LOCUS1156</name>
</gene>
<dbReference type="Proteomes" id="UP000595140">
    <property type="component" value="Unassembled WGS sequence"/>
</dbReference>
<keyword evidence="2" id="KW-1185">Reference proteome</keyword>
<reference evidence="1 2" key="1">
    <citation type="submission" date="2018-04" db="EMBL/GenBank/DDBJ databases">
        <authorList>
            <person name="Vogel A."/>
        </authorList>
    </citation>
    <scope>NUCLEOTIDE SEQUENCE [LARGE SCALE GENOMIC DNA]</scope>
</reference>